<keyword evidence="1" id="KW-1133">Transmembrane helix</keyword>
<keyword evidence="1" id="KW-0472">Membrane</keyword>
<reference evidence="2 3" key="1">
    <citation type="journal article" date="2020" name="ISME J.">
        <title>Comparative genomics reveals insights into cyanobacterial evolution and habitat adaptation.</title>
        <authorList>
            <person name="Chen M.Y."/>
            <person name="Teng W.K."/>
            <person name="Zhao L."/>
            <person name="Hu C.X."/>
            <person name="Zhou Y.K."/>
            <person name="Han B.P."/>
            <person name="Song L.R."/>
            <person name="Shu W.S."/>
        </authorList>
    </citation>
    <scope>NUCLEOTIDE SEQUENCE [LARGE SCALE GENOMIC DNA]</scope>
    <source>
        <strain evidence="2 3">FACHB-838</strain>
    </source>
</reference>
<dbReference type="EMBL" id="JACJSI010000203">
    <property type="protein sequence ID" value="MBD2534846.1"/>
    <property type="molecule type" value="Genomic_DNA"/>
</dbReference>
<evidence type="ECO:0000313" key="3">
    <source>
        <dbReference type="Proteomes" id="UP000623440"/>
    </source>
</evidence>
<comment type="caution">
    <text evidence="2">The sequence shown here is derived from an EMBL/GenBank/DDBJ whole genome shotgun (WGS) entry which is preliminary data.</text>
</comment>
<dbReference type="RefSeq" id="WP_190945724.1">
    <property type="nucleotide sequence ID" value="NZ_JACJSI010000203.1"/>
</dbReference>
<organism evidence="2 3">
    <name type="scientific">Nostoc flagelliforme FACHB-838</name>
    <dbReference type="NCBI Taxonomy" id="2692904"/>
    <lineage>
        <taxon>Bacteria</taxon>
        <taxon>Bacillati</taxon>
        <taxon>Cyanobacteriota</taxon>
        <taxon>Cyanophyceae</taxon>
        <taxon>Nostocales</taxon>
        <taxon>Nostocaceae</taxon>
        <taxon>Nostoc</taxon>
    </lineage>
</organism>
<accession>A0ABR8DZS1</accession>
<evidence type="ECO:0000256" key="1">
    <source>
        <dbReference type="SAM" id="Phobius"/>
    </source>
</evidence>
<keyword evidence="1" id="KW-0812">Transmembrane</keyword>
<keyword evidence="3" id="KW-1185">Reference proteome</keyword>
<gene>
    <name evidence="2" type="ORF">H6G97_37550</name>
</gene>
<proteinExistence type="predicted"/>
<name>A0ABR8DZS1_9NOSO</name>
<evidence type="ECO:0000313" key="2">
    <source>
        <dbReference type="EMBL" id="MBD2534846.1"/>
    </source>
</evidence>
<protein>
    <submittedName>
        <fullName evidence="2">Uncharacterized protein</fullName>
    </submittedName>
</protein>
<sequence>MVIDSCQSYDELDFIFPEISRFRNHDFAILEIWQAQVDWMRSLLKSEIELLVNSDFSASEPVHTFYINQATVLTVPPEQLAYKFIFILAILLPSICHWSLVLFWYHVVF</sequence>
<feature type="transmembrane region" description="Helical" evidence="1">
    <location>
        <begin position="84"/>
        <end position="107"/>
    </location>
</feature>
<dbReference type="Proteomes" id="UP000623440">
    <property type="component" value="Unassembled WGS sequence"/>
</dbReference>